<feature type="region of interest" description="Disordered" evidence="1">
    <location>
        <begin position="1"/>
        <end position="44"/>
    </location>
</feature>
<protein>
    <submittedName>
        <fullName evidence="2">Uncharacterized protein</fullName>
    </submittedName>
</protein>
<reference evidence="2 3" key="1">
    <citation type="journal article" date="2019" name="Int. J. Syst. Evol. Microbiol.">
        <title>The Global Catalogue of Microorganisms (GCM) 10K type strain sequencing project: providing services to taxonomists for standard genome sequencing and annotation.</title>
        <authorList>
            <consortium name="The Broad Institute Genomics Platform"/>
            <consortium name="The Broad Institute Genome Sequencing Center for Infectious Disease"/>
            <person name="Wu L."/>
            <person name="Ma J."/>
        </authorList>
    </citation>
    <scope>NUCLEOTIDE SEQUENCE [LARGE SCALE GENOMIC DNA]</scope>
    <source>
        <strain evidence="2 3">JCM 12696</strain>
    </source>
</reference>
<accession>A0ABN1UY43</accession>
<feature type="compositionally biased region" description="Pro residues" evidence="1">
    <location>
        <begin position="19"/>
        <end position="34"/>
    </location>
</feature>
<evidence type="ECO:0000313" key="2">
    <source>
        <dbReference type="EMBL" id="GAA1173540.1"/>
    </source>
</evidence>
<sequence length="44" mass="4577">MRDRIDVQAVSAQADAEKPPLPVRKPGATNPPTPRAAVSARLAG</sequence>
<dbReference type="Proteomes" id="UP001501371">
    <property type="component" value="Unassembled WGS sequence"/>
</dbReference>
<name>A0ABN1UY43_9ACTN</name>
<gene>
    <name evidence="2" type="ORF">GCM10009654_33580</name>
</gene>
<organism evidence="2 3">
    <name type="scientific">Streptomyces hebeiensis</name>
    <dbReference type="NCBI Taxonomy" id="229486"/>
    <lineage>
        <taxon>Bacteria</taxon>
        <taxon>Bacillati</taxon>
        <taxon>Actinomycetota</taxon>
        <taxon>Actinomycetes</taxon>
        <taxon>Kitasatosporales</taxon>
        <taxon>Streptomycetaceae</taxon>
        <taxon>Streptomyces</taxon>
    </lineage>
</organism>
<comment type="caution">
    <text evidence="2">The sequence shown here is derived from an EMBL/GenBank/DDBJ whole genome shotgun (WGS) entry which is preliminary data.</text>
</comment>
<proteinExistence type="predicted"/>
<evidence type="ECO:0000256" key="1">
    <source>
        <dbReference type="SAM" id="MobiDB-lite"/>
    </source>
</evidence>
<dbReference type="EMBL" id="BAAAKV010000028">
    <property type="protein sequence ID" value="GAA1173540.1"/>
    <property type="molecule type" value="Genomic_DNA"/>
</dbReference>
<keyword evidence="3" id="KW-1185">Reference proteome</keyword>
<evidence type="ECO:0000313" key="3">
    <source>
        <dbReference type="Proteomes" id="UP001501371"/>
    </source>
</evidence>